<sequence>MDVLYIGKPKHMEVAHKMLETAHELNLSPSLPTKEMCLGLPFPNSDLDFFIRINDGMVEPEIFGIVVVALHYAWVEANL</sequence>
<evidence type="ECO:0000313" key="1">
    <source>
        <dbReference type="EMBL" id="KAK7360132.1"/>
    </source>
</evidence>
<dbReference type="EMBL" id="JAYMYQ010000001">
    <property type="protein sequence ID" value="KAK7360132.1"/>
    <property type="molecule type" value="Genomic_DNA"/>
</dbReference>
<evidence type="ECO:0000313" key="2">
    <source>
        <dbReference type="Proteomes" id="UP001367508"/>
    </source>
</evidence>
<organism evidence="1 2">
    <name type="scientific">Canavalia gladiata</name>
    <name type="common">Sword bean</name>
    <name type="synonym">Dolichos gladiatus</name>
    <dbReference type="NCBI Taxonomy" id="3824"/>
    <lineage>
        <taxon>Eukaryota</taxon>
        <taxon>Viridiplantae</taxon>
        <taxon>Streptophyta</taxon>
        <taxon>Embryophyta</taxon>
        <taxon>Tracheophyta</taxon>
        <taxon>Spermatophyta</taxon>
        <taxon>Magnoliopsida</taxon>
        <taxon>eudicotyledons</taxon>
        <taxon>Gunneridae</taxon>
        <taxon>Pentapetalae</taxon>
        <taxon>rosids</taxon>
        <taxon>fabids</taxon>
        <taxon>Fabales</taxon>
        <taxon>Fabaceae</taxon>
        <taxon>Papilionoideae</taxon>
        <taxon>50 kb inversion clade</taxon>
        <taxon>NPAAA clade</taxon>
        <taxon>indigoferoid/millettioid clade</taxon>
        <taxon>Phaseoleae</taxon>
        <taxon>Canavalia</taxon>
    </lineage>
</organism>
<keyword evidence="2" id="KW-1185">Reference proteome</keyword>
<gene>
    <name evidence="1" type="ORF">VNO77_02110</name>
</gene>
<accession>A0AAN9MT06</accession>
<proteinExistence type="predicted"/>
<reference evidence="1 2" key="1">
    <citation type="submission" date="2024-01" db="EMBL/GenBank/DDBJ databases">
        <title>The genomes of 5 underutilized Papilionoideae crops provide insights into root nodulation and disease resistanc.</title>
        <authorList>
            <person name="Jiang F."/>
        </authorList>
    </citation>
    <scope>NUCLEOTIDE SEQUENCE [LARGE SCALE GENOMIC DNA]</scope>
    <source>
        <strain evidence="1">LVBAO_FW01</strain>
        <tissue evidence="1">Leaves</tissue>
    </source>
</reference>
<comment type="caution">
    <text evidence="1">The sequence shown here is derived from an EMBL/GenBank/DDBJ whole genome shotgun (WGS) entry which is preliminary data.</text>
</comment>
<name>A0AAN9MT06_CANGL</name>
<protein>
    <submittedName>
        <fullName evidence="1">Uncharacterized protein</fullName>
    </submittedName>
</protein>
<dbReference type="Proteomes" id="UP001367508">
    <property type="component" value="Unassembled WGS sequence"/>
</dbReference>
<dbReference type="AlphaFoldDB" id="A0AAN9MT06"/>